<feature type="chain" id="PRO_5037572257" description="Pyrrolo-quinoline quinone repeat domain-containing protein" evidence="1">
    <location>
        <begin position="27"/>
        <end position="388"/>
    </location>
</feature>
<evidence type="ECO:0000259" key="2">
    <source>
        <dbReference type="Pfam" id="PF13360"/>
    </source>
</evidence>
<dbReference type="PANTHER" id="PTHR34512">
    <property type="entry name" value="CELL SURFACE PROTEIN"/>
    <property type="match status" value="1"/>
</dbReference>
<keyword evidence="1" id="KW-0732">Signal</keyword>
<dbReference type="PANTHER" id="PTHR34512:SF30">
    <property type="entry name" value="OUTER MEMBRANE PROTEIN ASSEMBLY FACTOR BAMB"/>
    <property type="match status" value="1"/>
</dbReference>
<dbReference type="InterPro" id="IPR015943">
    <property type="entry name" value="WD40/YVTN_repeat-like_dom_sf"/>
</dbReference>
<dbReference type="InterPro" id="IPR002372">
    <property type="entry name" value="PQQ_rpt_dom"/>
</dbReference>
<protein>
    <recommendedName>
        <fullName evidence="2">Pyrrolo-quinoline quinone repeat domain-containing protein</fullName>
    </recommendedName>
</protein>
<feature type="signal peptide" evidence="1">
    <location>
        <begin position="1"/>
        <end position="26"/>
    </location>
</feature>
<dbReference type="EMBL" id="BOMQ01000018">
    <property type="protein sequence ID" value="GIE47961.1"/>
    <property type="molecule type" value="Genomic_DNA"/>
</dbReference>
<proteinExistence type="predicted"/>
<evidence type="ECO:0000256" key="1">
    <source>
        <dbReference type="SAM" id="SignalP"/>
    </source>
</evidence>
<dbReference type="InterPro" id="IPR018391">
    <property type="entry name" value="PQQ_b-propeller_rpt"/>
</dbReference>
<gene>
    <name evidence="3" type="ORF">Ani05nite_14950</name>
</gene>
<evidence type="ECO:0000313" key="4">
    <source>
        <dbReference type="Proteomes" id="UP000647172"/>
    </source>
</evidence>
<dbReference type="Proteomes" id="UP000647172">
    <property type="component" value="Unassembled WGS sequence"/>
</dbReference>
<dbReference type="AlphaFoldDB" id="A0A919MJZ1"/>
<dbReference type="Gene3D" id="2.40.10.480">
    <property type="match status" value="1"/>
</dbReference>
<dbReference type="Gene3D" id="2.130.10.10">
    <property type="entry name" value="YVTN repeat-like/Quinoprotein amine dehydrogenase"/>
    <property type="match status" value="1"/>
</dbReference>
<dbReference type="Pfam" id="PF13360">
    <property type="entry name" value="PQQ_2"/>
    <property type="match status" value="1"/>
</dbReference>
<evidence type="ECO:0000313" key="3">
    <source>
        <dbReference type="EMBL" id="GIE47961.1"/>
    </source>
</evidence>
<name>A0A919MJZ1_9ACTN</name>
<dbReference type="RefSeq" id="WP_203766286.1">
    <property type="nucleotide sequence ID" value="NZ_BAAAYJ010000034.1"/>
</dbReference>
<reference evidence="3" key="1">
    <citation type="submission" date="2021-01" db="EMBL/GenBank/DDBJ databases">
        <title>Whole genome shotgun sequence of Actinoplanes nipponensis NBRC 14063.</title>
        <authorList>
            <person name="Komaki H."/>
            <person name="Tamura T."/>
        </authorList>
    </citation>
    <scope>NUCLEOTIDE SEQUENCE</scope>
    <source>
        <strain evidence="3">NBRC 14063</strain>
    </source>
</reference>
<dbReference type="SMART" id="SM00564">
    <property type="entry name" value="PQQ"/>
    <property type="match status" value="5"/>
</dbReference>
<dbReference type="InterPro" id="IPR011047">
    <property type="entry name" value="Quinoprotein_ADH-like_sf"/>
</dbReference>
<accession>A0A919MJZ1</accession>
<feature type="domain" description="Pyrrolo-quinoline quinone repeat" evidence="2">
    <location>
        <begin position="95"/>
        <end position="231"/>
    </location>
</feature>
<organism evidence="3 4">
    <name type="scientific">Actinoplanes nipponensis</name>
    <dbReference type="NCBI Taxonomy" id="135950"/>
    <lineage>
        <taxon>Bacteria</taxon>
        <taxon>Bacillati</taxon>
        <taxon>Actinomycetota</taxon>
        <taxon>Actinomycetes</taxon>
        <taxon>Micromonosporales</taxon>
        <taxon>Micromonosporaceae</taxon>
        <taxon>Actinoplanes</taxon>
    </lineage>
</organism>
<sequence length="388" mass="39349">MSPARLLAGTALLAAALLAAPAPARAAPAPGWAQPGYGPGDTYYNPAESVINAGTVDAVRRRWTVALPEAPQRCARAAEPVVAGGRVFAPTETGIVAYQAGTGRPSWRFDWPYPEDETTPHLAVAGDLLIVANSGCQSQSDPDGTVRALSAVSGRLVWTVSLPAPVESLVVDRGIAVVSGESASDSPAVVGLSVADGTRRWQLAGHSSAGVSAGGRVLVGRVGAAGTSALSVTSGRMLWTRAAAWTGRAADPAGDRFYASDARNAMLCLDAATGAVVWSAARKGSALIAADGRRVYRAMGPAVEALDARTGARRWTASLPGHAGQPVRAGGLLYTTVDGGRPLGILNAATGTRASAGTRIGAVPGGNVVVTGGWVYALKRGALSGYAR</sequence>
<dbReference type="SUPFAM" id="SSF50998">
    <property type="entry name" value="Quinoprotein alcohol dehydrogenase-like"/>
    <property type="match status" value="1"/>
</dbReference>
<comment type="caution">
    <text evidence="3">The sequence shown here is derived from an EMBL/GenBank/DDBJ whole genome shotgun (WGS) entry which is preliminary data.</text>
</comment>
<keyword evidence="4" id="KW-1185">Reference proteome</keyword>
<dbReference type="Gene3D" id="2.140.10.10">
    <property type="entry name" value="Quinoprotein alcohol dehydrogenase-like superfamily"/>
    <property type="match status" value="1"/>
</dbReference>